<organism evidence="1">
    <name type="scientific">marine sediment metagenome</name>
    <dbReference type="NCBI Taxonomy" id="412755"/>
    <lineage>
        <taxon>unclassified sequences</taxon>
        <taxon>metagenomes</taxon>
        <taxon>ecological metagenomes</taxon>
    </lineage>
</organism>
<proteinExistence type="predicted"/>
<dbReference type="Gene3D" id="3.40.50.410">
    <property type="entry name" value="von Willebrand factor, type A domain"/>
    <property type="match status" value="1"/>
</dbReference>
<dbReference type="InterPro" id="IPR037214">
    <property type="entry name" value="TROVE_dom_sf"/>
</dbReference>
<evidence type="ECO:0000313" key="1">
    <source>
        <dbReference type="EMBL" id="KKN93666.1"/>
    </source>
</evidence>
<comment type="caution">
    <text evidence="1">The sequence shown here is derived from an EMBL/GenBank/DDBJ whole genome shotgun (WGS) entry which is preliminary data.</text>
</comment>
<dbReference type="SUPFAM" id="SSF53300">
    <property type="entry name" value="vWA-like"/>
    <property type="match status" value="1"/>
</dbReference>
<dbReference type="AlphaFoldDB" id="A0A0F9X494"/>
<accession>A0A0F9X494</accession>
<dbReference type="InterPro" id="IPR036465">
    <property type="entry name" value="vWFA_dom_sf"/>
</dbReference>
<gene>
    <name evidence="1" type="ORF">LCGC14_0194990</name>
</gene>
<protein>
    <submittedName>
        <fullName evidence="1">Uncharacterized protein</fullName>
    </submittedName>
</protein>
<sequence length="545" mass="63221">MEEFLTQNLNQHYDQLRENKRRYTAHLIYIFSENLFLPREFKSKVIAAVISANDPELLELMAFRSTIVDLRDALRILKTQKNIPKLTSKRKVVINKFYLGRLSQSKLHYHILKYSGEAFREVIDLTHPHPTIFQDSDFQSVVFGENKGVIGEIRKILNAEPSEEDVIKLMETYSIPWHYLKQRVQFGEKVYKKLIETESLPVLLRQINRLDYHDLIEKKLLETDKVRMNFFEIYSTWKQQLFSNKGQDKLVNLCEIALKDSVRNFPNMGKVAIVGDISPSMEFAAEFSIMLSLVLGMAYEDSSLFFFHRDCIEADIPTDFYSATQLVARTRTASYTAPATVIDKWIREYYSFDTVIVITDEEENRPSQNGRGFAQEWKLYNLYNPLTKLLFLTVGDSRYMTDDLTHFELEATRIQIPDNVATGFKMLQAILVSLAHPGLFEIQLSVIEKALDSNPVKEVQMTVNRERSYFVLSELIVTIKDLCVLSDSGTRTFEKEIRTEATKLAIVLRSLGFVSDEQTLRNLDYSAFDTVELFLEELSTKIKLM</sequence>
<dbReference type="SUPFAM" id="SSF140864">
    <property type="entry name" value="TROVE domain-like"/>
    <property type="match status" value="1"/>
</dbReference>
<reference evidence="1" key="1">
    <citation type="journal article" date="2015" name="Nature">
        <title>Complex archaea that bridge the gap between prokaryotes and eukaryotes.</title>
        <authorList>
            <person name="Spang A."/>
            <person name="Saw J.H."/>
            <person name="Jorgensen S.L."/>
            <person name="Zaremba-Niedzwiedzka K."/>
            <person name="Martijn J."/>
            <person name="Lind A.E."/>
            <person name="van Eijk R."/>
            <person name="Schleper C."/>
            <person name="Guy L."/>
            <person name="Ettema T.J."/>
        </authorList>
    </citation>
    <scope>NUCLEOTIDE SEQUENCE</scope>
</reference>
<name>A0A0F9X494_9ZZZZ</name>
<dbReference type="EMBL" id="LAZR01000084">
    <property type="protein sequence ID" value="KKN93666.1"/>
    <property type="molecule type" value="Genomic_DNA"/>
</dbReference>